<organism evidence="2 3">
    <name type="scientific">Streptomyces monashensis</name>
    <dbReference type="NCBI Taxonomy" id="1678012"/>
    <lineage>
        <taxon>Bacteria</taxon>
        <taxon>Bacillati</taxon>
        <taxon>Actinomycetota</taxon>
        <taxon>Actinomycetes</taxon>
        <taxon>Kitasatosporales</taxon>
        <taxon>Streptomycetaceae</taxon>
        <taxon>Streptomyces</taxon>
    </lineage>
</organism>
<dbReference type="SUPFAM" id="SSF109604">
    <property type="entry name" value="HD-domain/PDEase-like"/>
    <property type="match status" value="1"/>
</dbReference>
<evidence type="ECO:0000313" key="3">
    <source>
        <dbReference type="Proteomes" id="UP000179642"/>
    </source>
</evidence>
<sequence>MDRPTLDWITSHRPSSFPDQPSRVLHPPLLLIPRTEWFADVRLVDSIHGVLHGARVSVLASLLAVEHGLNREEAATLCVAAAVHDCRRRHDRDDVGHGRRAARWFARHHQMVSRAFGHQLPPALIAPAATAMALHDVPYGAFSADQVRAYGRARQFTDLLKAADCLDRYRLPLDRWWPDTRRLRIRVPQWLHPLAFDLVTSSEQRRLDGASPVEALTHARQILYR</sequence>
<evidence type="ECO:0000313" key="2">
    <source>
        <dbReference type="EMBL" id="OIK08135.1"/>
    </source>
</evidence>
<dbReference type="AlphaFoldDB" id="A0A1S2QRS2"/>
<feature type="region of interest" description="Disordered" evidence="1">
    <location>
        <begin position="1"/>
        <end position="20"/>
    </location>
</feature>
<dbReference type="Proteomes" id="UP000179642">
    <property type="component" value="Unassembled WGS sequence"/>
</dbReference>
<reference evidence="2 3" key="1">
    <citation type="submission" date="2016-10" db="EMBL/GenBank/DDBJ databases">
        <title>Genome sequence of Streptomyces sp. MUSC 1.</title>
        <authorList>
            <person name="Lee L.-H."/>
            <person name="Ser H.-L."/>
            <person name="Law J.W.-F."/>
        </authorList>
    </citation>
    <scope>NUCLEOTIDE SEQUENCE [LARGE SCALE GENOMIC DNA]</scope>
    <source>
        <strain evidence="2 3">MUSC 1</strain>
    </source>
</reference>
<comment type="caution">
    <text evidence="2">The sequence shown here is derived from an EMBL/GenBank/DDBJ whole genome shotgun (WGS) entry which is preliminary data.</text>
</comment>
<evidence type="ECO:0000256" key="1">
    <source>
        <dbReference type="SAM" id="MobiDB-lite"/>
    </source>
</evidence>
<dbReference type="Gene3D" id="1.10.3210.10">
    <property type="entry name" value="Hypothetical protein af1432"/>
    <property type="match status" value="1"/>
</dbReference>
<gene>
    <name evidence="2" type="ORF">BIV23_01160</name>
</gene>
<protein>
    <recommendedName>
        <fullName evidence="4">HD domain-containing protein</fullName>
    </recommendedName>
</protein>
<evidence type="ECO:0008006" key="4">
    <source>
        <dbReference type="Google" id="ProtNLM"/>
    </source>
</evidence>
<dbReference type="EMBL" id="MLYO01000007">
    <property type="protein sequence ID" value="OIK08135.1"/>
    <property type="molecule type" value="Genomic_DNA"/>
</dbReference>
<name>A0A1S2QRS2_9ACTN</name>
<accession>A0A1S2QRS2</accession>
<proteinExistence type="predicted"/>
<keyword evidence="3" id="KW-1185">Reference proteome</keyword>